<feature type="compositionally biased region" description="Basic and acidic residues" evidence="1">
    <location>
        <begin position="86"/>
        <end position="105"/>
    </location>
</feature>
<evidence type="ECO:0000313" key="2">
    <source>
        <dbReference type="EMBL" id="LAB57362.1"/>
    </source>
</evidence>
<dbReference type="EMBL" id="IACN01072656">
    <property type="protein sequence ID" value="LAB57362.1"/>
    <property type="molecule type" value="Transcribed_RNA"/>
</dbReference>
<proteinExistence type="predicted"/>
<organism evidence="2">
    <name type="scientific">Micrurus surinamensis</name>
    <name type="common">Surinam coral snake</name>
    <dbReference type="NCBI Taxonomy" id="129470"/>
    <lineage>
        <taxon>Eukaryota</taxon>
        <taxon>Metazoa</taxon>
        <taxon>Chordata</taxon>
        <taxon>Craniata</taxon>
        <taxon>Vertebrata</taxon>
        <taxon>Euteleostomi</taxon>
        <taxon>Lepidosauria</taxon>
        <taxon>Squamata</taxon>
        <taxon>Bifurcata</taxon>
        <taxon>Unidentata</taxon>
        <taxon>Episquamata</taxon>
        <taxon>Toxicofera</taxon>
        <taxon>Serpentes</taxon>
        <taxon>Colubroidea</taxon>
        <taxon>Elapidae</taxon>
        <taxon>Elapinae</taxon>
        <taxon>Micrurus</taxon>
    </lineage>
</organism>
<feature type="region of interest" description="Disordered" evidence="1">
    <location>
        <begin position="83"/>
        <end position="113"/>
    </location>
</feature>
<accession>A0A2D4PH91</accession>
<protein>
    <submittedName>
        <fullName evidence="2">Uncharacterized protein</fullName>
    </submittedName>
</protein>
<dbReference type="AlphaFoldDB" id="A0A2D4PH91"/>
<sequence length="113" mass="12703">MDVALPMPRIQHDFYCAPWIWMDSSGSLRSFLVIGVEGAGNSFSSLVDYWQQEVNQAPDKIMLNQTFVCSSIMGSSSIYQGASRDAAPEDIPKEQIEKNDFKNATKFEPISYQ</sequence>
<reference evidence="2" key="2">
    <citation type="submission" date="2017-11" db="EMBL/GenBank/DDBJ databases">
        <title>Coralsnake Venomics: Analyses of Venom Gland Transcriptomes and Proteomes of Six Brazilian Taxa.</title>
        <authorList>
            <person name="Aird S.D."/>
            <person name="Jorge da Silva N."/>
            <person name="Qiu L."/>
            <person name="Villar-Briones A."/>
            <person name="Aparecida-Saddi V."/>
            <person name="Campos-Telles M.P."/>
            <person name="Grau M."/>
            <person name="Mikheyev A.S."/>
        </authorList>
    </citation>
    <scope>NUCLEOTIDE SEQUENCE</scope>
    <source>
        <tissue evidence="2">Venom_gland</tissue>
    </source>
</reference>
<name>A0A2D4PH91_MICSU</name>
<reference evidence="2" key="1">
    <citation type="submission" date="2017-07" db="EMBL/GenBank/DDBJ databases">
        <authorList>
            <person name="Mikheyev A."/>
            <person name="Grau M."/>
        </authorList>
    </citation>
    <scope>NUCLEOTIDE SEQUENCE</scope>
    <source>
        <tissue evidence="2">Venom_gland</tissue>
    </source>
</reference>
<evidence type="ECO:0000256" key="1">
    <source>
        <dbReference type="SAM" id="MobiDB-lite"/>
    </source>
</evidence>